<dbReference type="GO" id="GO:0005737">
    <property type="term" value="C:cytoplasm"/>
    <property type="evidence" value="ECO:0007669"/>
    <property type="project" value="TreeGrafter"/>
</dbReference>
<evidence type="ECO:0000313" key="2">
    <source>
        <dbReference type="Proteomes" id="UP000265140"/>
    </source>
</evidence>
<dbReference type="GeneTree" id="ENSGT00390000009484"/>
<evidence type="ECO:0000313" key="1">
    <source>
        <dbReference type="Ensembl" id="ENSELUP00000030083.2"/>
    </source>
</evidence>
<dbReference type="AlphaFoldDB" id="A0A3P8ZNT9"/>
<dbReference type="PANTHER" id="PTHR33769:SF1">
    <property type="entry name" value="TESTIS-EXPRESSED PROTEIN 26"/>
    <property type="match status" value="1"/>
</dbReference>
<reference evidence="1" key="2">
    <citation type="submission" date="2020-02" db="EMBL/GenBank/DDBJ databases">
        <title>Esox lucius (northern pike) genome, fEsoLuc1, primary haplotype.</title>
        <authorList>
            <person name="Myers G."/>
            <person name="Karagic N."/>
            <person name="Meyer A."/>
            <person name="Pippel M."/>
            <person name="Reichard M."/>
            <person name="Winkler S."/>
            <person name="Tracey A."/>
            <person name="Sims Y."/>
            <person name="Howe K."/>
            <person name="Rhie A."/>
            <person name="Formenti G."/>
            <person name="Durbin R."/>
            <person name="Fedrigo O."/>
            <person name="Jarvis E.D."/>
        </authorList>
    </citation>
    <scope>NUCLEOTIDE SEQUENCE [LARGE SCALE GENOMIC DNA]</scope>
</reference>
<reference evidence="2" key="1">
    <citation type="journal article" date="2014" name="PLoS ONE">
        <title>The genome and linkage map of the northern pike (Esox lucius): conserved synteny revealed between the salmonid sister group and the Neoteleostei.</title>
        <authorList>
            <person name="Rondeau E.B."/>
            <person name="Minkley D.R."/>
            <person name="Leong J.S."/>
            <person name="Messmer A.M."/>
            <person name="Jantzen J.R."/>
            <person name="von Schalburg K.R."/>
            <person name="Lemon C."/>
            <person name="Bird N.H."/>
            <person name="Koop B.F."/>
        </authorList>
    </citation>
    <scope>NUCLEOTIDE SEQUENCE</scope>
</reference>
<dbReference type="PANTHER" id="PTHR33769">
    <property type="entry name" value="TESTIS-EXPRESSED PROTEIN 26 ISOFORM X3"/>
    <property type="match status" value="1"/>
</dbReference>
<dbReference type="InterPro" id="IPR043460">
    <property type="entry name" value="MEDAG/TEX26"/>
</dbReference>
<evidence type="ECO:0008006" key="3">
    <source>
        <dbReference type="Google" id="ProtNLM"/>
    </source>
</evidence>
<reference evidence="1" key="4">
    <citation type="submission" date="2025-09" db="UniProtKB">
        <authorList>
            <consortium name="Ensembl"/>
        </authorList>
    </citation>
    <scope>IDENTIFICATION</scope>
</reference>
<organism evidence="1 2">
    <name type="scientific">Esox lucius</name>
    <name type="common">Northern pike</name>
    <dbReference type="NCBI Taxonomy" id="8010"/>
    <lineage>
        <taxon>Eukaryota</taxon>
        <taxon>Metazoa</taxon>
        <taxon>Chordata</taxon>
        <taxon>Craniata</taxon>
        <taxon>Vertebrata</taxon>
        <taxon>Euteleostomi</taxon>
        <taxon>Actinopterygii</taxon>
        <taxon>Neopterygii</taxon>
        <taxon>Teleostei</taxon>
        <taxon>Protacanthopterygii</taxon>
        <taxon>Esociformes</taxon>
        <taxon>Esocidae</taxon>
        <taxon>Esox</taxon>
    </lineage>
</organism>
<protein>
    <recommendedName>
        <fullName evidence="3">Testis expressed 26</fullName>
    </recommendedName>
</protein>
<dbReference type="Ensembl" id="ENSELUT00000009207.3">
    <property type="protein sequence ID" value="ENSELUP00000030083.2"/>
    <property type="gene ID" value="ENSELUG00000007211.3"/>
</dbReference>
<accession>A0A3P8ZNT9</accession>
<dbReference type="Bgee" id="ENSELUG00000007211">
    <property type="expression patterns" value="Expressed in ovary and 5 other cell types or tissues"/>
</dbReference>
<reference evidence="1" key="3">
    <citation type="submission" date="2025-08" db="UniProtKB">
        <authorList>
            <consortium name="Ensembl"/>
        </authorList>
    </citation>
    <scope>IDENTIFICATION</scope>
</reference>
<dbReference type="Proteomes" id="UP000265140">
    <property type="component" value="Chromosome 1"/>
</dbReference>
<sequence>MQTQDDISCDPAISEHHGAVQARHYTNDQNICLTRPSQLEVKNKCVCPSPGEAPNNQISGYFLPRAKTAMSSLDNRHIWDTYETSQKRDFIYRPNSSTTALRPTTTNAYRNSHALAGPLGSTGYTEELFWKPVVKPESIRTDTASGNRRNNPHPSESFMVWQLPKGLKQSSADGWSSRKSPPSEEEFRTALTAQYRSTYQTDFLGLAQGCHPFHAPINCKRKVPNYTLAEMRHNYRQPRLWSELQDNMSRYSCNALHGVALRGIVPTVIHRHIHNQENWTQLTTYDRHFGGKTVDVSAVLCSLQPQELQEFCKHLPGKDKETVQKFLHRAPLADQLKTGPKPPIQPLILPRPEWMSGWPGPL</sequence>
<keyword evidence="2" id="KW-1185">Reference proteome</keyword>
<dbReference type="STRING" id="8010.ENSELUP00000030083"/>
<proteinExistence type="predicted"/>
<name>A0A3P8ZNT9_ESOLU</name>
<dbReference type="InParanoid" id="A0A3P8ZNT9"/>